<keyword evidence="2 5" id="KW-0862">Zinc</keyword>
<organism evidence="8 9">
    <name type="scientific">Frankliniella occidentalis</name>
    <name type="common">Western flower thrips</name>
    <name type="synonym">Euthrips occidentalis</name>
    <dbReference type="NCBI Taxonomy" id="133901"/>
    <lineage>
        <taxon>Eukaryota</taxon>
        <taxon>Metazoa</taxon>
        <taxon>Ecdysozoa</taxon>
        <taxon>Arthropoda</taxon>
        <taxon>Hexapoda</taxon>
        <taxon>Insecta</taxon>
        <taxon>Pterygota</taxon>
        <taxon>Neoptera</taxon>
        <taxon>Paraneoptera</taxon>
        <taxon>Thysanoptera</taxon>
        <taxon>Terebrantia</taxon>
        <taxon>Thripoidea</taxon>
        <taxon>Thripidae</taxon>
        <taxon>Frankliniella</taxon>
    </lineage>
</organism>
<dbReference type="Gene3D" id="4.10.1040.10">
    <property type="entry name" value="DM DNA-binding domain"/>
    <property type="match status" value="1"/>
</dbReference>
<dbReference type="AlphaFoldDB" id="A0A6J1S457"/>
<dbReference type="GO" id="GO:0046872">
    <property type="term" value="F:metal ion binding"/>
    <property type="evidence" value="ECO:0007669"/>
    <property type="project" value="UniProtKB-KW"/>
</dbReference>
<gene>
    <name evidence="9" type="primary">LOC113204482</name>
</gene>
<keyword evidence="1 5" id="KW-0479">Metal-binding</keyword>
<accession>A0A6J1S457</accession>
<evidence type="ECO:0000256" key="6">
    <source>
        <dbReference type="SAM" id="MobiDB-lite"/>
    </source>
</evidence>
<feature type="region of interest" description="Disordered" evidence="6">
    <location>
        <begin position="238"/>
        <end position="273"/>
    </location>
</feature>
<dbReference type="GO" id="GO:0043565">
    <property type="term" value="F:sequence-specific DNA binding"/>
    <property type="evidence" value="ECO:0007669"/>
    <property type="project" value="InterPro"/>
</dbReference>
<evidence type="ECO:0000256" key="1">
    <source>
        <dbReference type="ARBA" id="ARBA00022723"/>
    </source>
</evidence>
<dbReference type="OrthoDB" id="6162476at2759"/>
<evidence type="ECO:0000256" key="3">
    <source>
        <dbReference type="ARBA" id="ARBA00023125"/>
    </source>
</evidence>
<keyword evidence="3 5" id="KW-0238">DNA-binding</keyword>
<feature type="compositionally biased region" description="Low complexity" evidence="6">
    <location>
        <begin position="82"/>
        <end position="93"/>
    </location>
</feature>
<evidence type="ECO:0000313" key="9">
    <source>
        <dbReference type="RefSeq" id="XP_026275438.2"/>
    </source>
</evidence>
<dbReference type="GeneID" id="113204482"/>
<dbReference type="PROSITE" id="PS50809">
    <property type="entry name" value="DM_2"/>
    <property type="match status" value="1"/>
</dbReference>
<evidence type="ECO:0000259" key="7">
    <source>
        <dbReference type="PROSITE" id="PS50809"/>
    </source>
</evidence>
<dbReference type="InterPro" id="IPR001275">
    <property type="entry name" value="DM_DNA-bd"/>
</dbReference>
<dbReference type="InterPro" id="IPR036407">
    <property type="entry name" value="DM_DNA-bd_sf"/>
</dbReference>
<evidence type="ECO:0000313" key="8">
    <source>
        <dbReference type="Proteomes" id="UP000504606"/>
    </source>
</evidence>
<comment type="subcellular location">
    <subcellularLocation>
        <location evidence="5">Nucleus</location>
    </subcellularLocation>
</comment>
<proteinExistence type="predicted"/>
<sequence>MAPPSETSEQRTPQTRRCLRCLKHEKVVFRKGHNCPFQDCKCVQCTILTRKYNKRNQKSDCRASARPQRTLPTLAPAPAPAPGSGSNTPTNTTNTPATSFICVPVLTLDSAPVGPGVGAASGPVAAPCLEFLVTVPADHKSKQIKQRMAPRQTAALNLVAGAEDTTASSRGACRLCRAHGEPKYHRQSDDCPHAKCTCSARCRSLLAKRKWLAALKQQGQEQPGREVPEQTAPLAEVAGVQPATSSSAAPGGEGQSRQRLPTGPVGLAGDESIRIESEDRTPTRRLSVVVTNEATARRLQSPPRRPSVEVVELEEPPPRPPSVEVIEAPPAVPPPLVVLDEPDEPDEPDAELRCPTYPTCQSVFDSEEELQDHVDSVHMQLVPLRTLKKLFQMMHLAGQSIEELADQFEEHSSGTSV</sequence>
<feature type="DNA-binding region" description="DM" evidence="5">
    <location>
        <begin position="18"/>
        <end position="69"/>
    </location>
</feature>
<evidence type="ECO:0000256" key="5">
    <source>
        <dbReference type="PROSITE-ProRule" id="PRU00070"/>
    </source>
</evidence>
<name>A0A6J1S457_FRAOC</name>
<dbReference type="GO" id="GO:0006355">
    <property type="term" value="P:regulation of DNA-templated transcription"/>
    <property type="evidence" value="ECO:0007669"/>
    <property type="project" value="InterPro"/>
</dbReference>
<reference evidence="9" key="1">
    <citation type="submission" date="2025-08" db="UniProtKB">
        <authorList>
            <consortium name="RefSeq"/>
        </authorList>
    </citation>
    <scope>IDENTIFICATION</scope>
    <source>
        <tissue evidence="9">Whole organism</tissue>
    </source>
</reference>
<dbReference type="Proteomes" id="UP000504606">
    <property type="component" value="Unplaced"/>
</dbReference>
<keyword evidence="8" id="KW-1185">Reference proteome</keyword>
<protein>
    <submittedName>
        <fullName evidence="9">Uncharacterized protein LOC113204482 isoform X1</fullName>
    </submittedName>
</protein>
<dbReference type="GO" id="GO:0005634">
    <property type="term" value="C:nucleus"/>
    <property type="evidence" value="ECO:0007669"/>
    <property type="project" value="UniProtKB-SubCell"/>
</dbReference>
<keyword evidence="4 5" id="KW-0539">Nucleus</keyword>
<dbReference type="SUPFAM" id="SSF82927">
    <property type="entry name" value="Cysteine-rich DNA binding domain, (DM domain)"/>
    <property type="match status" value="1"/>
</dbReference>
<dbReference type="KEGG" id="foc:113204482"/>
<evidence type="ECO:0000256" key="2">
    <source>
        <dbReference type="ARBA" id="ARBA00022833"/>
    </source>
</evidence>
<feature type="domain" description="DM" evidence="7">
    <location>
        <begin position="18"/>
        <end position="69"/>
    </location>
</feature>
<evidence type="ECO:0000256" key="4">
    <source>
        <dbReference type="ARBA" id="ARBA00023242"/>
    </source>
</evidence>
<dbReference type="RefSeq" id="XP_026275438.2">
    <property type="nucleotide sequence ID" value="XM_026419653.2"/>
</dbReference>
<feature type="region of interest" description="Disordered" evidence="6">
    <location>
        <begin position="295"/>
        <end position="329"/>
    </location>
</feature>
<feature type="region of interest" description="Disordered" evidence="6">
    <location>
        <begin position="56"/>
        <end position="93"/>
    </location>
</feature>
<dbReference type="Pfam" id="PF00751">
    <property type="entry name" value="DM"/>
    <property type="match status" value="1"/>
</dbReference>